<sequence>ARPVLGKGVSGVIRLSRNKGQRDGRGARIGDDGPLKQRAGETSSNFMLHRKIPASFLDKAEEFFCSENDTAANITN</sequence>
<evidence type="ECO:0000256" key="1">
    <source>
        <dbReference type="SAM" id="MobiDB-lite"/>
    </source>
</evidence>
<dbReference type="Gramene" id="Os06t0235400-01">
    <property type="protein sequence ID" value="Os06t0235400-01"/>
    <property type="gene ID" value="Os06g0235400"/>
</dbReference>
<protein>
    <submittedName>
        <fullName evidence="2">Os06g0235400 protein</fullName>
    </submittedName>
</protein>
<reference evidence="2 3" key="3">
    <citation type="journal article" date="2013" name="Rice">
        <title>Improvement of the Oryza sativa Nipponbare reference genome using next generation sequence and optical map data.</title>
        <authorList>
            <person name="Kawahara Y."/>
            <person name="de la Bastide M."/>
            <person name="Hamilton J.P."/>
            <person name="Kanamori H."/>
            <person name="McCombie W.R."/>
            <person name="Ouyang S."/>
            <person name="Schwartz D.C."/>
            <person name="Tanaka T."/>
            <person name="Wu J."/>
            <person name="Zhou S."/>
            <person name="Childs K.L."/>
            <person name="Davidson R.M."/>
            <person name="Lin H."/>
            <person name="Quesada-Ocampo L."/>
            <person name="Vaillancourt B."/>
            <person name="Sakai H."/>
            <person name="Lee S.S."/>
            <person name="Kim J."/>
            <person name="Numa H."/>
            <person name="Itoh T."/>
            <person name="Buell C.R."/>
            <person name="Matsumoto T."/>
        </authorList>
    </citation>
    <scope>NUCLEOTIDE SEQUENCE [LARGE SCALE GENOMIC DNA]</scope>
    <source>
        <strain evidence="3">cv. Nipponbare</strain>
    </source>
</reference>
<dbReference type="AlphaFoldDB" id="A0A0P0WUY6"/>
<gene>
    <name evidence="2" type="ordered locus">Os06g0235400</name>
    <name evidence="2" type="ORF">OSNPB_060235400</name>
</gene>
<keyword evidence="3" id="KW-1185">Reference proteome</keyword>
<reference evidence="3" key="1">
    <citation type="journal article" date="2005" name="Nature">
        <title>The map-based sequence of the rice genome.</title>
        <authorList>
            <consortium name="International rice genome sequencing project (IRGSP)"/>
            <person name="Matsumoto T."/>
            <person name="Wu J."/>
            <person name="Kanamori H."/>
            <person name="Katayose Y."/>
            <person name="Fujisawa M."/>
            <person name="Namiki N."/>
            <person name="Mizuno H."/>
            <person name="Yamamoto K."/>
            <person name="Antonio B.A."/>
            <person name="Baba T."/>
            <person name="Sakata K."/>
            <person name="Nagamura Y."/>
            <person name="Aoki H."/>
            <person name="Arikawa K."/>
            <person name="Arita K."/>
            <person name="Bito T."/>
            <person name="Chiden Y."/>
            <person name="Fujitsuka N."/>
            <person name="Fukunaka R."/>
            <person name="Hamada M."/>
            <person name="Harada C."/>
            <person name="Hayashi A."/>
            <person name="Hijishita S."/>
            <person name="Honda M."/>
            <person name="Hosokawa S."/>
            <person name="Ichikawa Y."/>
            <person name="Idonuma A."/>
            <person name="Iijima M."/>
            <person name="Ikeda M."/>
            <person name="Ikeno M."/>
            <person name="Ito K."/>
            <person name="Ito S."/>
            <person name="Ito T."/>
            <person name="Ito Y."/>
            <person name="Ito Y."/>
            <person name="Iwabuchi A."/>
            <person name="Kamiya K."/>
            <person name="Karasawa W."/>
            <person name="Kurita K."/>
            <person name="Katagiri S."/>
            <person name="Kikuta A."/>
            <person name="Kobayashi H."/>
            <person name="Kobayashi N."/>
            <person name="Machita K."/>
            <person name="Maehara T."/>
            <person name="Masukawa M."/>
            <person name="Mizubayashi T."/>
            <person name="Mukai Y."/>
            <person name="Nagasaki H."/>
            <person name="Nagata Y."/>
            <person name="Naito S."/>
            <person name="Nakashima M."/>
            <person name="Nakama Y."/>
            <person name="Nakamichi Y."/>
            <person name="Nakamura M."/>
            <person name="Meguro A."/>
            <person name="Negishi M."/>
            <person name="Ohta I."/>
            <person name="Ohta T."/>
            <person name="Okamoto M."/>
            <person name="Ono N."/>
            <person name="Saji S."/>
            <person name="Sakaguchi M."/>
            <person name="Sakai K."/>
            <person name="Shibata M."/>
            <person name="Shimokawa T."/>
            <person name="Song J."/>
            <person name="Takazaki Y."/>
            <person name="Terasawa K."/>
            <person name="Tsugane M."/>
            <person name="Tsuji K."/>
            <person name="Ueda S."/>
            <person name="Waki K."/>
            <person name="Yamagata H."/>
            <person name="Yamamoto M."/>
            <person name="Yamamoto S."/>
            <person name="Yamane H."/>
            <person name="Yoshiki S."/>
            <person name="Yoshihara R."/>
            <person name="Yukawa K."/>
            <person name="Zhong H."/>
            <person name="Yano M."/>
            <person name="Yuan Q."/>
            <person name="Ouyang S."/>
            <person name="Liu J."/>
            <person name="Jones K.M."/>
            <person name="Gansberger K."/>
            <person name="Moffat K."/>
            <person name="Hill J."/>
            <person name="Bera J."/>
            <person name="Fadrosh D."/>
            <person name="Jin S."/>
            <person name="Johri S."/>
            <person name="Kim M."/>
            <person name="Overton L."/>
            <person name="Reardon M."/>
            <person name="Tsitrin T."/>
            <person name="Vuong H."/>
            <person name="Weaver B."/>
            <person name="Ciecko A."/>
            <person name="Tallon L."/>
            <person name="Jackson J."/>
            <person name="Pai G."/>
            <person name="Aken S.V."/>
            <person name="Utterback T."/>
            <person name="Reidmuller S."/>
            <person name="Feldblyum T."/>
            <person name="Hsiao J."/>
            <person name="Zismann V."/>
            <person name="Iobst S."/>
            <person name="de Vazeille A.R."/>
            <person name="Buell C.R."/>
            <person name="Ying K."/>
            <person name="Li Y."/>
            <person name="Lu T."/>
            <person name="Huang Y."/>
            <person name="Zhao Q."/>
            <person name="Feng Q."/>
            <person name="Zhang L."/>
            <person name="Zhu J."/>
            <person name="Weng Q."/>
            <person name="Mu J."/>
            <person name="Lu Y."/>
            <person name="Fan D."/>
            <person name="Liu Y."/>
            <person name="Guan J."/>
            <person name="Zhang Y."/>
            <person name="Yu S."/>
            <person name="Liu X."/>
            <person name="Zhang Y."/>
            <person name="Hong G."/>
            <person name="Han B."/>
            <person name="Choisne N."/>
            <person name="Demange N."/>
            <person name="Orjeda G."/>
            <person name="Samain S."/>
            <person name="Cattolico L."/>
            <person name="Pelletier E."/>
            <person name="Couloux A."/>
            <person name="Segurens B."/>
            <person name="Wincker P."/>
            <person name="D'Hont A."/>
            <person name="Scarpelli C."/>
            <person name="Weissenbach J."/>
            <person name="Salanoubat M."/>
            <person name="Quetier F."/>
            <person name="Yu Y."/>
            <person name="Kim H.R."/>
            <person name="Rambo T."/>
            <person name="Currie J."/>
            <person name="Collura K."/>
            <person name="Luo M."/>
            <person name="Yang T."/>
            <person name="Ammiraju J.S.S."/>
            <person name="Engler F."/>
            <person name="Soderlund C."/>
            <person name="Wing R.A."/>
            <person name="Palmer L.E."/>
            <person name="de la Bastide M."/>
            <person name="Spiegel L."/>
            <person name="Nascimento L."/>
            <person name="Zutavern T."/>
            <person name="O'Shaughnessy A."/>
            <person name="Dike S."/>
            <person name="Dedhia N."/>
            <person name="Preston R."/>
            <person name="Balija V."/>
            <person name="McCombie W.R."/>
            <person name="Chow T."/>
            <person name="Chen H."/>
            <person name="Chung M."/>
            <person name="Chen C."/>
            <person name="Shaw J."/>
            <person name="Wu H."/>
            <person name="Hsiao K."/>
            <person name="Chao Y."/>
            <person name="Chu M."/>
            <person name="Cheng C."/>
            <person name="Hour A."/>
            <person name="Lee P."/>
            <person name="Lin S."/>
            <person name="Lin Y."/>
            <person name="Liou J."/>
            <person name="Liu S."/>
            <person name="Hsing Y."/>
            <person name="Raghuvanshi S."/>
            <person name="Mohanty A."/>
            <person name="Bharti A.K."/>
            <person name="Gaur A."/>
            <person name="Gupta V."/>
            <person name="Kumar D."/>
            <person name="Ravi V."/>
            <person name="Vij S."/>
            <person name="Kapur A."/>
            <person name="Khurana P."/>
            <person name="Khurana P."/>
            <person name="Khurana J.P."/>
            <person name="Tyagi A.K."/>
            <person name="Gaikwad K."/>
            <person name="Singh A."/>
            <person name="Dalal V."/>
            <person name="Srivastava S."/>
            <person name="Dixit A."/>
            <person name="Pal A.K."/>
            <person name="Ghazi I.A."/>
            <person name="Yadav M."/>
            <person name="Pandit A."/>
            <person name="Bhargava A."/>
            <person name="Sureshbabu K."/>
            <person name="Batra K."/>
            <person name="Sharma T.R."/>
            <person name="Mohapatra T."/>
            <person name="Singh N.K."/>
            <person name="Messing J."/>
            <person name="Nelson A.B."/>
            <person name="Fuks G."/>
            <person name="Kavchok S."/>
            <person name="Keizer G."/>
            <person name="Linton E."/>
            <person name="Llaca V."/>
            <person name="Song R."/>
            <person name="Tanyolac B."/>
            <person name="Young S."/>
            <person name="Ho-Il K."/>
            <person name="Hahn J.H."/>
            <person name="Sangsakoo G."/>
            <person name="Vanavichit A."/>
            <person name="de Mattos Luiz.A.T."/>
            <person name="Zimmer P.D."/>
            <person name="Malone G."/>
            <person name="Dellagostin O."/>
            <person name="de Oliveira A.C."/>
            <person name="Bevan M."/>
            <person name="Bancroft I."/>
            <person name="Minx P."/>
            <person name="Cordum H."/>
            <person name="Wilson R."/>
            <person name="Cheng Z."/>
            <person name="Jin W."/>
            <person name="Jiang J."/>
            <person name="Leong S.A."/>
            <person name="Iwama H."/>
            <person name="Gojobori T."/>
            <person name="Itoh T."/>
            <person name="Niimura Y."/>
            <person name="Fujii Y."/>
            <person name="Habara T."/>
            <person name="Sakai H."/>
            <person name="Sato Y."/>
            <person name="Wilson G."/>
            <person name="Kumar K."/>
            <person name="McCouch S."/>
            <person name="Juretic N."/>
            <person name="Hoen D."/>
            <person name="Wright S."/>
            <person name="Bruskiewich R."/>
            <person name="Bureau T."/>
            <person name="Miyao A."/>
            <person name="Hirochika H."/>
            <person name="Nishikawa T."/>
            <person name="Kadowaki K."/>
            <person name="Sugiura M."/>
            <person name="Burr B."/>
            <person name="Sasaki T."/>
        </authorList>
    </citation>
    <scope>NUCLEOTIDE SEQUENCE [LARGE SCALE GENOMIC DNA]</scope>
    <source>
        <strain evidence="3">cv. Nipponbare</strain>
    </source>
</reference>
<feature type="non-terminal residue" evidence="2">
    <location>
        <position position="1"/>
    </location>
</feature>
<dbReference type="PaxDb" id="39947-A0A0P0WUY6"/>
<evidence type="ECO:0000313" key="3">
    <source>
        <dbReference type="Proteomes" id="UP000059680"/>
    </source>
</evidence>
<dbReference type="STRING" id="39947.A0A0P0WUY6"/>
<dbReference type="Proteomes" id="UP000059680">
    <property type="component" value="Chromosome 6"/>
</dbReference>
<dbReference type="InParanoid" id="A0A0P0WUY6"/>
<feature type="region of interest" description="Disordered" evidence="1">
    <location>
        <begin position="1"/>
        <end position="39"/>
    </location>
</feature>
<dbReference type="EMBL" id="AP014962">
    <property type="protein sequence ID" value="BAS96952.1"/>
    <property type="molecule type" value="Genomic_DNA"/>
</dbReference>
<organism evidence="2 3">
    <name type="scientific">Oryza sativa subsp. japonica</name>
    <name type="common">Rice</name>
    <dbReference type="NCBI Taxonomy" id="39947"/>
    <lineage>
        <taxon>Eukaryota</taxon>
        <taxon>Viridiplantae</taxon>
        <taxon>Streptophyta</taxon>
        <taxon>Embryophyta</taxon>
        <taxon>Tracheophyta</taxon>
        <taxon>Spermatophyta</taxon>
        <taxon>Magnoliopsida</taxon>
        <taxon>Liliopsida</taxon>
        <taxon>Poales</taxon>
        <taxon>Poaceae</taxon>
        <taxon>BOP clade</taxon>
        <taxon>Oryzoideae</taxon>
        <taxon>Oryzeae</taxon>
        <taxon>Oryzinae</taxon>
        <taxon>Oryza</taxon>
        <taxon>Oryza sativa</taxon>
    </lineage>
</organism>
<evidence type="ECO:0000313" key="2">
    <source>
        <dbReference type="EMBL" id="BAS96952.1"/>
    </source>
</evidence>
<accession>A0A0P0WUY6</accession>
<reference evidence="2 3" key="2">
    <citation type="journal article" date="2013" name="Plant Cell Physiol.">
        <title>Rice Annotation Project Database (RAP-DB): an integrative and interactive database for rice genomics.</title>
        <authorList>
            <person name="Sakai H."/>
            <person name="Lee S.S."/>
            <person name="Tanaka T."/>
            <person name="Numa H."/>
            <person name="Kim J."/>
            <person name="Kawahara Y."/>
            <person name="Wakimoto H."/>
            <person name="Yang C.C."/>
            <person name="Iwamoto M."/>
            <person name="Abe T."/>
            <person name="Yamada Y."/>
            <person name="Muto A."/>
            <person name="Inokuchi H."/>
            <person name="Ikemura T."/>
            <person name="Matsumoto T."/>
            <person name="Sasaki T."/>
            <person name="Itoh T."/>
        </authorList>
    </citation>
    <scope>NUCLEOTIDE SEQUENCE [LARGE SCALE GENOMIC DNA]</scope>
    <source>
        <strain evidence="3">cv. Nipponbare</strain>
    </source>
</reference>
<name>A0A0P0WUY6_ORYSJ</name>
<proteinExistence type="predicted"/>
<feature type="compositionally biased region" description="Basic and acidic residues" evidence="1">
    <location>
        <begin position="20"/>
        <end position="39"/>
    </location>
</feature>